<keyword evidence="2" id="KW-1185">Reference proteome</keyword>
<evidence type="ECO:0000313" key="1">
    <source>
        <dbReference type="EMBL" id="QZE13144.1"/>
    </source>
</evidence>
<dbReference type="EMBL" id="CP081303">
    <property type="protein sequence ID" value="QZE13144.1"/>
    <property type="molecule type" value="Genomic_DNA"/>
</dbReference>
<keyword evidence="1" id="KW-0418">Kinase</keyword>
<gene>
    <name evidence="1" type="ORF">K4L44_11140</name>
</gene>
<sequence>MTKLAVIALGGNALLRSNQEGNMDQQNKNTMDTLENIVFLLKQNYNLIITHGNGPQVGNILLRNEAGTKEYGIPSMPLDVCVADSQGGIGYTIERNLRNMLKKYHIQREVITMSSMVEVDPDDPAFTNWTKRVGPTYNQEQKDDLESKNGWQFKSSSKKEGSYRRVVPSPTPISVMNSDWIKELCDRGVIVIASGGGGIPVYYDQINNLVPVEGVIDKDMASSVLAASVHADEFYILTDVPYLYSSYGTENQKVLEFLDYNDAVEYGHQGAFGEGTMQPKVNACLDFVKNGGEKAIITEATKLQDKSYGTKITLHYEEANQA</sequence>
<evidence type="ECO:0000313" key="2">
    <source>
        <dbReference type="Proteomes" id="UP000826212"/>
    </source>
</evidence>
<accession>A0AC61NMR5</accession>
<protein>
    <submittedName>
        <fullName evidence="1">Carbamate kinase</fullName>
    </submittedName>
</protein>
<organism evidence="1 2">
    <name type="scientific">Halosquirtibacter laminarini</name>
    <dbReference type="NCBI Taxonomy" id="3374600"/>
    <lineage>
        <taxon>Bacteria</taxon>
        <taxon>Pseudomonadati</taxon>
        <taxon>Bacteroidota</taxon>
        <taxon>Bacteroidia</taxon>
        <taxon>Marinilabiliales</taxon>
        <taxon>Prolixibacteraceae</taxon>
        <taxon>Halosquirtibacter</taxon>
    </lineage>
</organism>
<dbReference type="Proteomes" id="UP000826212">
    <property type="component" value="Chromosome"/>
</dbReference>
<reference evidence="1" key="1">
    <citation type="submission" date="2021-08" db="EMBL/GenBank/DDBJ databases">
        <title>Novel anaerobic bacterium isolated from sea squirt in East Sea, Republic of Korea.</title>
        <authorList>
            <person name="Nguyen T.H."/>
            <person name="Li Z."/>
            <person name="Lee Y.-J."/>
            <person name="Ko J."/>
            <person name="Kim S.-G."/>
        </authorList>
    </citation>
    <scope>NUCLEOTIDE SEQUENCE</scope>
    <source>
        <strain evidence="1">KCTC 25031</strain>
    </source>
</reference>
<name>A0AC61NMR5_9BACT</name>
<keyword evidence="1" id="KW-0808">Transferase</keyword>
<proteinExistence type="predicted"/>